<proteinExistence type="predicted"/>
<keyword evidence="2" id="KW-1185">Reference proteome</keyword>
<accession>A0ABN2IEN3</accession>
<name>A0ABN2IEN3_9ACTN</name>
<comment type="caution">
    <text evidence="1">The sequence shown here is derived from an EMBL/GenBank/DDBJ whole genome shotgun (WGS) entry which is preliminary data.</text>
</comment>
<dbReference type="Proteomes" id="UP001500618">
    <property type="component" value="Unassembled WGS sequence"/>
</dbReference>
<dbReference type="RefSeq" id="WP_344313698.1">
    <property type="nucleotide sequence ID" value="NZ_BAAANY010000027.1"/>
</dbReference>
<evidence type="ECO:0000313" key="2">
    <source>
        <dbReference type="Proteomes" id="UP001500618"/>
    </source>
</evidence>
<protein>
    <submittedName>
        <fullName evidence="1">Uncharacterized protein</fullName>
    </submittedName>
</protein>
<organism evidence="1 2">
    <name type="scientific">Fodinicola feengrottensis</name>
    <dbReference type="NCBI Taxonomy" id="435914"/>
    <lineage>
        <taxon>Bacteria</taxon>
        <taxon>Bacillati</taxon>
        <taxon>Actinomycetota</taxon>
        <taxon>Actinomycetes</taxon>
        <taxon>Mycobacteriales</taxon>
        <taxon>Fodinicola</taxon>
    </lineage>
</organism>
<sequence>MKMLADDINSFVANWNLDCVLSKWTATADEIIDKICNITSQMAHLFAATEIADLTRQAE</sequence>
<reference evidence="1 2" key="1">
    <citation type="journal article" date="2019" name="Int. J. Syst. Evol. Microbiol.">
        <title>The Global Catalogue of Microorganisms (GCM) 10K type strain sequencing project: providing services to taxonomists for standard genome sequencing and annotation.</title>
        <authorList>
            <consortium name="The Broad Institute Genomics Platform"/>
            <consortium name="The Broad Institute Genome Sequencing Center for Infectious Disease"/>
            <person name="Wu L."/>
            <person name="Ma J."/>
        </authorList>
    </citation>
    <scope>NUCLEOTIDE SEQUENCE [LARGE SCALE GENOMIC DNA]</scope>
    <source>
        <strain evidence="1 2">JCM 14718</strain>
    </source>
</reference>
<gene>
    <name evidence="1" type="ORF">GCM10009765_60760</name>
</gene>
<evidence type="ECO:0000313" key="1">
    <source>
        <dbReference type="EMBL" id="GAA1703269.1"/>
    </source>
</evidence>
<dbReference type="EMBL" id="BAAANY010000027">
    <property type="protein sequence ID" value="GAA1703269.1"/>
    <property type="molecule type" value="Genomic_DNA"/>
</dbReference>